<dbReference type="Pfam" id="PF12990">
    <property type="entry name" value="DUF3874"/>
    <property type="match status" value="1"/>
</dbReference>
<dbReference type="InterPro" id="IPR027417">
    <property type="entry name" value="P-loop_NTPase"/>
</dbReference>
<feature type="domain" description="BT4734-like N-terminal" evidence="2">
    <location>
        <begin position="55"/>
        <end position="185"/>
    </location>
</feature>
<reference evidence="7" key="3">
    <citation type="submission" date="2023-08" db="EMBL/GenBank/DDBJ databases">
        <title>Mucin Metabolism Genes Underlie the Key Renovations of Bacteroides xylanisolvens Genomes in Captive Great Apes.</title>
        <authorList>
            <person name="Nishida A.H."/>
        </authorList>
    </citation>
    <scope>NUCLEOTIDE SEQUENCE</scope>
    <source>
        <strain evidence="7">P19.10B</strain>
    </source>
</reference>
<organism evidence="8 9">
    <name type="scientific">Bacteroides xylanisolvens</name>
    <dbReference type="NCBI Taxonomy" id="371601"/>
    <lineage>
        <taxon>Bacteria</taxon>
        <taxon>Pseudomonadati</taxon>
        <taxon>Bacteroidota</taxon>
        <taxon>Bacteroidia</taxon>
        <taxon>Bacteroidales</taxon>
        <taxon>Bacteroidaceae</taxon>
        <taxon>Bacteroides</taxon>
    </lineage>
</organism>
<name>A0A1I4XXL5_9BACE</name>
<dbReference type="Proteomes" id="UP000435059">
    <property type="component" value="Unassembled WGS sequence"/>
</dbReference>
<feature type="domain" description="DUF3874" evidence="3">
    <location>
        <begin position="625"/>
        <end position="694"/>
    </location>
</feature>
<dbReference type="Proteomes" id="UP001197958">
    <property type="component" value="Unassembled WGS sequence"/>
</dbReference>
<keyword evidence="11" id="KW-1185">Reference proteome</keyword>
<dbReference type="EMBL" id="WDED01000069">
    <property type="protein sequence ID" value="KAB6139054.1"/>
    <property type="molecule type" value="Genomic_DNA"/>
</dbReference>
<evidence type="ECO:0000313" key="7">
    <source>
        <dbReference type="EMBL" id="MCA4521841.1"/>
    </source>
</evidence>
<evidence type="ECO:0000313" key="6">
    <source>
        <dbReference type="EMBL" id="KAB6420665.1"/>
    </source>
</evidence>
<dbReference type="RefSeq" id="WP_074910623.1">
    <property type="nucleotide sequence ID" value="NZ_CP103094.1"/>
</dbReference>
<gene>
    <name evidence="5" type="ORF">GA398_25040</name>
    <name evidence="4" type="ORF">GA574_28430</name>
    <name evidence="6" type="ORF">GAZ26_18590</name>
    <name evidence="7" type="ORF">LDZ35_01225</name>
    <name evidence="8" type="ORF">SAMN05216250_12942</name>
</gene>
<dbReference type="InterPro" id="IPR007936">
    <property type="entry name" value="VapE-like_dom"/>
</dbReference>
<dbReference type="InterPro" id="IPR014907">
    <property type="entry name" value="BT4734-like_N"/>
</dbReference>
<keyword evidence="4" id="KW-0067">ATP-binding</keyword>
<dbReference type="PANTHER" id="PTHR34985">
    <property type="entry name" value="SLR0554 PROTEIN"/>
    <property type="match status" value="1"/>
</dbReference>
<reference evidence="10 11" key="2">
    <citation type="journal article" date="2019" name="Nat. Med.">
        <title>A library of human gut bacterial isolates paired with longitudinal multiomics data enables mechanistic microbiome research.</title>
        <authorList>
            <person name="Poyet M."/>
            <person name="Groussin M."/>
            <person name="Gibbons S.M."/>
            <person name="Avila-Pacheco J."/>
            <person name="Jiang X."/>
            <person name="Kearney S.M."/>
            <person name="Perrotta A.R."/>
            <person name="Berdy B."/>
            <person name="Zhao S."/>
            <person name="Lieberman T.D."/>
            <person name="Swanson P.K."/>
            <person name="Smith M."/>
            <person name="Roesemann S."/>
            <person name="Alexander J.E."/>
            <person name="Rich S.A."/>
            <person name="Livny J."/>
            <person name="Vlamakis H."/>
            <person name="Clish C."/>
            <person name="Bullock K."/>
            <person name="Deik A."/>
            <person name="Scott J."/>
            <person name="Pierce K.A."/>
            <person name="Xavier R.J."/>
            <person name="Alm E.J."/>
        </authorList>
    </citation>
    <scope>NUCLEOTIDE SEQUENCE [LARGE SCALE GENOMIC DNA]</scope>
    <source>
        <strain evidence="5 10">BIOML-A58</strain>
        <strain evidence="6 12">BIOML-A7</strain>
        <strain evidence="4 11">BIOML-A74</strain>
    </source>
</reference>
<keyword evidence="4" id="KW-0347">Helicase</keyword>
<evidence type="ECO:0000313" key="4">
    <source>
        <dbReference type="EMBL" id="KAB6079207.1"/>
    </source>
</evidence>
<evidence type="ECO:0000259" key="1">
    <source>
        <dbReference type="Pfam" id="PF05272"/>
    </source>
</evidence>
<dbReference type="EMBL" id="WDES01000094">
    <property type="protein sequence ID" value="KAB6079207.1"/>
    <property type="molecule type" value="Genomic_DNA"/>
</dbReference>
<proteinExistence type="predicted"/>
<accession>A0A1I4XXL5</accession>
<dbReference type="Proteomes" id="UP000434604">
    <property type="component" value="Unassembled WGS sequence"/>
</dbReference>
<keyword evidence="4" id="KW-0547">Nucleotide-binding</keyword>
<dbReference type="Pfam" id="PF08800">
    <property type="entry name" value="BT4734-like_N"/>
    <property type="match status" value="1"/>
</dbReference>
<keyword evidence="4" id="KW-0378">Hydrolase</keyword>
<evidence type="ECO:0000313" key="12">
    <source>
        <dbReference type="Proteomes" id="UP000471447"/>
    </source>
</evidence>
<evidence type="ECO:0000313" key="5">
    <source>
        <dbReference type="EMBL" id="KAB6139054.1"/>
    </source>
</evidence>
<dbReference type="PANTHER" id="PTHR34985:SF1">
    <property type="entry name" value="SLR0554 PROTEIN"/>
    <property type="match status" value="1"/>
</dbReference>
<dbReference type="EMBL" id="WDCG01000024">
    <property type="protein sequence ID" value="KAB6420665.1"/>
    <property type="molecule type" value="Genomic_DNA"/>
</dbReference>
<dbReference type="Proteomes" id="UP000183766">
    <property type="component" value="Unassembled WGS sequence"/>
</dbReference>
<evidence type="ECO:0000313" key="8">
    <source>
        <dbReference type="EMBL" id="SFN30486.1"/>
    </source>
</evidence>
<dbReference type="EMBL" id="FOUM01000029">
    <property type="protein sequence ID" value="SFN30486.1"/>
    <property type="molecule type" value="Genomic_DNA"/>
</dbReference>
<dbReference type="AlphaFoldDB" id="A0A1I4XXL5"/>
<evidence type="ECO:0000313" key="9">
    <source>
        <dbReference type="Proteomes" id="UP000183766"/>
    </source>
</evidence>
<dbReference type="Proteomes" id="UP000471447">
    <property type="component" value="Unassembled WGS sequence"/>
</dbReference>
<evidence type="ECO:0000259" key="2">
    <source>
        <dbReference type="Pfam" id="PF08800"/>
    </source>
</evidence>
<evidence type="ECO:0000313" key="10">
    <source>
        <dbReference type="Proteomes" id="UP000434604"/>
    </source>
</evidence>
<reference evidence="8 9" key="1">
    <citation type="submission" date="2016-10" db="EMBL/GenBank/DDBJ databases">
        <authorList>
            <person name="de Groot N.N."/>
        </authorList>
    </citation>
    <scope>NUCLEOTIDE SEQUENCE [LARGE SCALE GENOMIC DNA]</scope>
    <source>
        <strain evidence="8 9">NLAE-zl-C202</strain>
    </source>
</reference>
<evidence type="ECO:0000313" key="11">
    <source>
        <dbReference type="Proteomes" id="UP000435059"/>
    </source>
</evidence>
<sequence length="698" mass="81750">MKITQLRDKDKTTALTTMDMETWIGKTRTETKTQPVSAFREVLRYSLPDSRCYEADKLPKILPAAEFRRAEGGKQMKSYNGIVELTVGPLSGGPEITLVKQLAWEQPQTHCVFTGSSGRSVKIWAKFTRPDNSLPQKREEAEIFHAHAYRLAVKCYQPQIPFSILPKEPSLEQYSRLSYDPELMYRPDSVPFYLSQPSGMPEELTYREAVRSEKSPLTRAVPGYDTERAIFMLFEAALRKTHEEIYEAEDEGAPERGEDFQAMVTQLAINCFHSGIPEEETVKRTIFHYYLRRQEVLIRQLVKNVYEEQKGFGKKSSLGKEQYLSLQTEEFMNRRYEFRYNTQVGEVEYRERNSFHFYFNPINKRVLNSIALDAQAEGIPLWDRDISRYIYSNRIPVFNPLEDFLYHLPVWDGKDRIRGLAQTVPCENKHWVDLFHRWFLNMVMHWRGTDKKYANNVSPLLVGPQGCRKSTFCRSLIPPAMRAYYTDSIDFSRKTDAELYLNRFALINIDEFDQISATQQGYLKHILQKPIVNMRKPYGNAVLEMRRYASFIATSNQKDLLTDPTGSRRFICIEVTGTIDTNKAIDYEQLYAQAMYELDHGERYWFDQSEEQIMTRSNREFEQVSLEEQLFYRYFRPAKEKEDGEWLSPAEILEDIKKNSAIPLSNKRVSVFGRVLRKHEIPSKRVHRGTVYHVVRVL</sequence>
<dbReference type="InterPro" id="IPR024450">
    <property type="entry name" value="DUF3874"/>
</dbReference>
<dbReference type="EMBL" id="JAIWWW010000001">
    <property type="protein sequence ID" value="MCA4521841.1"/>
    <property type="molecule type" value="Genomic_DNA"/>
</dbReference>
<protein>
    <submittedName>
        <fullName evidence="7">DUF3874 domain-containing protein</fullName>
    </submittedName>
    <submittedName>
        <fullName evidence="4">Helicase</fullName>
    </submittedName>
    <submittedName>
        <fullName evidence="8">Virulence-associated protein E</fullName>
    </submittedName>
</protein>
<dbReference type="Pfam" id="PF05272">
    <property type="entry name" value="VapE-like_dom"/>
    <property type="match status" value="1"/>
</dbReference>
<feature type="domain" description="Virulence-associated protein E-like" evidence="1">
    <location>
        <begin position="410"/>
        <end position="622"/>
    </location>
</feature>
<evidence type="ECO:0000259" key="3">
    <source>
        <dbReference type="Pfam" id="PF12990"/>
    </source>
</evidence>
<dbReference type="GO" id="GO:0004386">
    <property type="term" value="F:helicase activity"/>
    <property type="evidence" value="ECO:0007669"/>
    <property type="project" value="UniProtKB-KW"/>
</dbReference>
<dbReference type="SUPFAM" id="SSF52540">
    <property type="entry name" value="P-loop containing nucleoside triphosphate hydrolases"/>
    <property type="match status" value="1"/>
</dbReference>